<sequence length="85" mass="9716">MRVSKLVVSLLFSSVPVYSFPCHCRNTARESIRARRQSGRRTEPVRSRDTRWMRGGVTPSSRRHRDRFQTYKSASAVSGGGHTIH</sequence>
<keyword evidence="4" id="KW-1185">Reference proteome</keyword>
<feature type="signal peptide" evidence="2">
    <location>
        <begin position="1"/>
        <end position="19"/>
    </location>
</feature>
<evidence type="ECO:0000313" key="3">
    <source>
        <dbReference type="EMBL" id="KAK7475185.1"/>
    </source>
</evidence>
<feature type="chain" id="PRO_5044849212" description="Secreted protein" evidence="2">
    <location>
        <begin position="20"/>
        <end position="85"/>
    </location>
</feature>
<feature type="compositionally biased region" description="Basic and acidic residues" evidence="1">
    <location>
        <begin position="40"/>
        <end position="52"/>
    </location>
</feature>
<evidence type="ECO:0000256" key="2">
    <source>
        <dbReference type="SAM" id="SignalP"/>
    </source>
</evidence>
<accession>A0ABD0JKF4</accession>
<evidence type="ECO:0000256" key="1">
    <source>
        <dbReference type="SAM" id="MobiDB-lite"/>
    </source>
</evidence>
<name>A0ABD0JKF4_9CAEN</name>
<gene>
    <name evidence="3" type="ORF">BaRGS_00033586</name>
</gene>
<keyword evidence="2" id="KW-0732">Signal</keyword>
<protein>
    <recommendedName>
        <fullName evidence="5">Secreted protein</fullName>
    </recommendedName>
</protein>
<organism evidence="3 4">
    <name type="scientific">Batillaria attramentaria</name>
    <dbReference type="NCBI Taxonomy" id="370345"/>
    <lineage>
        <taxon>Eukaryota</taxon>
        <taxon>Metazoa</taxon>
        <taxon>Spiralia</taxon>
        <taxon>Lophotrochozoa</taxon>
        <taxon>Mollusca</taxon>
        <taxon>Gastropoda</taxon>
        <taxon>Caenogastropoda</taxon>
        <taxon>Sorbeoconcha</taxon>
        <taxon>Cerithioidea</taxon>
        <taxon>Batillariidae</taxon>
        <taxon>Batillaria</taxon>
    </lineage>
</organism>
<dbReference type="EMBL" id="JACVVK020000413">
    <property type="protein sequence ID" value="KAK7475185.1"/>
    <property type="molecule type" value="Genomic_DNA"/>
</dbReference>
<dbReference type="AlphaFoldDB" id="A0ABD0JKF4"/>
<evidence type="ECO:0000313" key="4">
    <source>
        <dbReference type="Proteomes" id="UP001519460"/>
    </source>
</evidence>
<evidence type="ECO:0008006" key="5">
    <source>
        <dbReference type="Google" id="ProtNLM"/>
    </source>
</evidence>
<reference evidence="3 4" key="1">
    <citation type="journal article" date="2023" name="Sci. Data">
        <title>Genome assembly of the Korean intertidal mud-creeper Batillaria attramentaria.</title>
        <authorList>
            <person name="Patra A.K."/>
            <person name="Ho P.T."/>
            <person name="Jun S."/>
            <person name="Lee S.J."/>
            <person name="Kim Y."/>
            <person name="Won Y.J."/>
        </authorList>
    </citation>
    <scope>NUCLEOTIDE SEQUENCE [LARGE SCALE GENOMIC DNA]</scope>
    <source>
        <strain evidence="3">Wonlab-2016</strain>
    </source>
</reference>
<dbReference type="Proteomes" id="UP001519460">
    <property type="component" value="Unassembled WGS sequence"/>
</dbReference>
<comment type="caution">
    <text evidence="3">The sequence shown here is derived from an EMBL/GenBank/DDBJ whole genome shotgun (WGS) entry which is preliminary data.</text>
</comment>
<proteinExistence type="predicted"/>
<feature type="region of interest" description="Disordered" evidence="1">
    <location>
        <begin position="31"/>
        <end position="64"/>
    </location>
</feature>